<sequence>MHRDSDKVCKAIKQTYQFQHCFGYTKYKDTYRRVGGTPTETMLKLRNCLGEHFVPPLPTVTARSEIRLWEGAPRRWSNRTLAQALVKYGCRTEKIFETLKN</sequence>
<comment type="caution">
    <text evidence="1">The sequence shown here is derived from an EMBL/GenBank/DDBJ whole genome shotgun (WGS) entry which is preliminary data.</text>
</comment>
<proteinExistence type="predicted"/>
<evidence type="ECO:0000313" key="1">
    <source>
        <dbReference type="EMBL" id="GBP22641.1"/>
    </source>
</evidence>
<dbReference type="EMBL" id="BGZK01000142">
    <property type="protein sequence ID" value="GBP22641.1"/>
    <property type="molecule type" value="Genomic_DNA"/>
</dbReference>
<evidence type="ECO:0000313" key="2">
    <source>
        <dbReference type="Proteomes" id="UP000299102"/>
    </source>
</evidence>
<keyword evidence="2" id="KW-1185">Reference proteome</keyword>
<accession>A0A4C1U8G2</accession>
<reference evidence="1 2" key="1">
    <citation type="journal article" date="2019" name="Commun. Biol.">
        <title>The bagworm genome reveals a unique fibroin gene that provides high tensile strength.</title>
        <authorList>
            <person name="Kono N."/>
            <person name="Nakamura H."/>
            <person name="Ohtoshi R."/>
            <person name="Tomita M."/>
            <person name="Numata K."/>
            <person name="Arakawa K."/>
        </authorList>
    </citation>
    <scope>NUCLEOTIDE SEQUENCE [LARGE SCALE GENOMIC DNA]</scope>
</reference>
<organism evidence="1 2">
    <name type="scientific">Eumeta variegata</name>
    <name type="common">Bagworm moth</name>
    <name type="synonym">Eumeta japonica</name>
    <dbReference type="NCBI Taxonomy" id="151549"/>
    <lineage>
        <taxon>Eukaryota</taxon>
        <taxon>Metazoa</taxon>
        <taxon>Ecdysozoa</taxon>
        <taxon>Arthropoda</taxon>
        <taxon>Hexapoda</taxon>
        <taxon>Insecta</taxon>
        <taxon>Pterygota</taxon>
        <taxon>Neoptera</taxon>
        <taxon>Endopterygota</taxon>
        <taxon>Lepidoptera</taxon>
        <taxon>Glossata</taxon>
        <taxon>Ditrysia</taxon>
        <taxon>Tineoidea</taxon>
        <taxon>Psychidae</taxon>
        <taxon>Oiketicinae</taxon>
        <taxon>Eumeta</taxon>
    </lineage>
</organism>
<name>A0A4C1U8G2_EUMVA</name>
<protein>
    <submittedName>
        <fullName evidence="1">Uncharacterized protein</fullName>
    </submittedName>
</protein>
<dbReference type="AlphaFoldDB" id="A0A4C1U8G2"/>
<dbReference type="Proteomes" id="UP000299102">
    <property type="component" value="Unassembled WGS sequence"/>
</dbReference>
<gene>
    <name evidence="1" type="ORF">EVAR_13921_1</name>
</gene>